<dbReference type="Proteomes" id="UP001321473">
    <property type="component" value="Unassembled WGS sequence"/>
</dbReference>
<dbReference type="SMART" id="SM00020">
    <property type="entry name" value="Tryp_SPc"/>
    <property type="match status" value="1"/>
</dbReference>
<dbReference type="PROSITE" id="PS00135">
    <property type="entry name" value="TRYPSIN_SER"/>
    <property type="match status" value="1"/>
</dbReference>
<feature type="domain" description="Peptidase S1" evidence="6">
    <location>
        <begin position="33"/>
        <end position="280"/>
    </location>
</feature>
<sequence>MPFYTGLTSTPLDCVPQKSSFQCGKQQIRDGRIVGGHDAYDGEFPWVASLRLYGQHFCGGAILNKRWVVTAAHCLRSKPPRLFSVRVGEYNIGRTEEDHEPQDIRLVRYIIHPRYSQPKRYNNDIALLELSQDVKFNRYVIPICLPDGRLELEGKSATVAGWGNIKDVDKDSPVDSFSGVRKEILQKVTVPIVSNKECNSWYAQSGKLVVLQEMQLCAGFKEGKKDACQGDSGGPLMFFDGAKYVLVGVISAGFGCARPLLPGLYTRVSEYKPWLDKYIHS</sequence>
<dbReference type="InterPro" id="IPR018114">
    <property type="entry name" value="TRYPSIN_HIS"/>
</dbReference>
<keyword evidence="3 5" id="KW-0720">Serine protease</keyword>
<dbReference type="FunFam" id="2.40.10.10:FF:000006">
    <property type="entry name" value="Serine proteinase stubble"/>
    <property type="match status" value="1"/>
</dbReference>
<dbReference type="InterPro" id="IPR043504">
    <property type="entry name" value="Peptidase_S1_PA_chymotrypsin"/>
</dbReference>
<reference evidence="7 8" key="1">
    <citation type="journal article" date="2023" name="Arcadia Sci">
        <title>De novo assembly of a long-read Amblyomma americanum tick genome.</title>
        <authorList>
            <person name="Chou S."/>
            <person name="Poskanzer K.E."/>
            <person name="Rollins M."/>
            <person name="Thuy-Boun P.S."/>
        </authorList>
    </citation>
    <scope>NUCLEOTIDE SEQUENCE [LARGE SCALE GENOMIC DNA]</scope>
    <source>
        <strain evidence="7">F_SG_1</strain>
        <tissue evidence="7">Salivary glands</tissue>
    </source>
</reference>
<keyword evidence="4" id="KW-1015">Disulfide bond</keyword>
<dbReference type="AlphaFoldDB" id="A0AAQ4DL10"/>
<evidence type="ECO:0000256" key="2">
    <source>
        <dbReference type="ARBA" id="ARBA00022801"/>
    </source>
</evidence>
<evidence type="ECO:0000256" key="3">
    <source>
        <dbReference type="ARBA" id="ARBA00022825"/>
    </source>
</evidence>
<evidence type="ECO:0000256" key="5">
    <source>
        <dbReference type="RuleBase" id="RU363034"/>
    </source>
</evidence>
<dbReference type="InterPro" id="IPR001314">
    <property type="entry name" value="Peptidase_S1A"/>
</dbReference>
<dbReference type="GO" id="GO:0004252">
    <property type="term" value="F:serine-type endopeptidase activity"/>
    <property type="evidence" value="ECO:0007669"/>
    <property type="project" value="InterPro"/>
</dbReference>
<dbReference type="PRINTS" id="PR00722">
    <property type="entry name" value="CHYMOTRYPSIN"/>
</dbReference>
<dbReference type="Pfam" id="PF00089">
    <property type="entry name" value="Trypsin"/>
    <property type="match status" value="1"/>
</dbReference>
<evidence type="ECO:0000256" key="4">
    <source>
        <dbReference type="ARBA" id="ARBA00023157"/>
    </source>
</evidence>
<dbReference type="CDD" id="cd00190">
    <property type="entry name" value="Tryp_SPc"/>
    <property type="match status" value="1"/>
</dbReference>
<name>A0AAQ4DL10_AMBAM</name>
<evidence type="ECO:0000259" key="6">
    <source>
        <dbReference type="PROSITE" id="PS50240"/>
    </source>
</evidence>
<keyword evidence="2 5" id="KW-0378">Hydrolase</keyword>
<evidence type="ECO:0000313" key="7">
    <source>
        <dbReference type="EMBL" id="KAK8763150.1"/>
    </source>
</evidence>
<dbReference type="Gene3D" id="2.40.10.10">
    <property type="entry name" value="Trypsin-like serine proteases"/>
    <property type="match status" value="1"/>
</dbReference>
<comment type="caution">
    <text evidence="7">The sequence shown here is derived from an EMBL/GenBank/DDBJ whole genome shotgun (WGS) entry which is preliminary data.</text>
</comment>
<protein>
    <recommendedName>
        <fullName evidence="6">Peptidase S1 domain-containing protein</fullName>
    </recommendedName>
</protein>
<dbReference type="PROSITE" id="PS00134">
    <property type="entry name" value="TRYPSIN_HIS"/>
    <property type="match status" value="1"/>
</dbReference>
<dbReference type="EMBL" id="JARKHS020029562">
    <property type="protein sequence ID" value="KAK8763150.1"/>
    <property type="molecule type" value="Genomic_DNA"/>
</dbReference>
<dbReference type="PANTHER" id="PTHR24252">
    <property type="entry name" value="ACROSIN-RELATED"/>
    <property type="match status" value="1"/>
</dbReference>
<dbReference type="InterPro" id="IPR033116">
    <property type="entry name" value="TRYPSIN_SER"/>
</dbReference>
<dbReference type="PROSITE" id="PS50240">
    <property type="entry name" value="TRYPSIN_DOM"/>
    <property type="match status" value="1"/>
</dbReference>
<evidence type="ECO:0000313" key="8">
    <source>
        <dbReference type="Proteomes" id="UP001321473"/>
    </source>
</evidence>
<dbReference type="GO" id="GO:0006508">
    <property type="term" value="P:proteolysis"/>
    <property type="evidence" value="ECO:0007669"/>
    <property type="project" value="UniProtKB-KW"/>
</dbReference>
<evidence type="ECO:0000256" key="1">
    <source>
        <dbReference type="ARBA" id="ARBA00022670"/>
    </source>
</evidence>
<keyword evidence="1 5" id="KW-0645">Protease</keyword>
<proteinExistence type="predicted"/>
<dbReference type="InterPro" id="IPR001254">
    <property type="entry name" value="Trypsin_dom"/>
</dbReference>
<organism evidence="7 8">
    <name type="scientific">Amblyomma americanum</name>
    <name type="common">Lone star tick</name>
    <dbReference type="NCBI Taxonomy" id="6943"/>
    <lineage>
        <taxon>Eukaryota</taxon>
        <taxon>Metazoa</taxon>
        <taxon>Ecdysozoa</taxon>
        <taxon>Arthropoda</taxon>
        <taxon>Chelicerata</taxon>
        <taxon>Arachnida</taxon>
        <taxon>Acari</taxon>
        <taxon>Parasitiformes</taxon>
        <taxon>Ixodida</taxon>
        <taxon>Ixodoidea</taxon>
        <taxon>Ixodidae</taxon>
        <taxon>Amblyomminae</taxon>
        <taxon>Amblyomma</taxon>
    </lineage>
</organism>
<keyword evidence="8" id="KW-1185">Reference proteome</keyword>
<dbReference type="InterPro" id="IPR009003">
    <property type="entry name" value="Peptidase_S1_PA"/>
</dbReference>
<accession>A0AAQ4DL10</accession>
<gene>
    <name evidence="7" type="ORF">V5799_034238</name>
</gene>
<dbReference type="PANTHER" id="PTHR24252:SF7">
    <property type="entry name" value="HYALIN"/>
    <property type="match status" value="1"/>
</dbReference>
<dbReference type="SUPFAM" id="SSF50494">
    <property type="entry name" value="Trypsin-like serine proteases"/>
    <property type="match status" value="1"/>
</dbReference>